<name>A0A5B8U8A9_9ACTN</name>
<gene>
    <name evidence="2" type="ORF">FSW04_15900</name>
</gene>
<accession>A0A5B8U8A9</accession>
<keyword evidence="3" id="KW-1185">Reference proteome</keyword>
<feature type="compositionally biased region" description="Low complexity" evidence="1">
    <location>
        <begin position="47"/>
        <end position="57"/>
    </location>
</feature>
<sequence length="71" mass="7527">MDATDDPLAELARELERLSRAHLALGEATAGLIPQAPAEDRRRLRRAAAASRSAARTASEASARAFAALED</sequence>
<dbReference type="KEGG" id="bsol:FSW04_15900"/>
<evidence type="ECO:0000256" key="1">
    <source>
        <dbReference type="SAM" id="MobiDB-lite"/>
    </source>
</evidence>
<feature type="region of interest" description="Disordered" evidence="1">
    <location>
        <begin position="34"/>
        <end position="57"/>
    </location>
</feature>
<evidence type="ECO:0000313" key="2">
    <source>
        <dbReference type="EMBL" id="QEC48912.1"/>
    </source>
</evidence>
<dbReference type="EMBL" id="CP042430">
    <property type="protein sequence ID" value="QEC48912.1"/>
    <property type="molecule type" value="Genomic_DNA"/>
</dbReference>
<proteinExistence type="predicted"/>
<organism evidence="2 3">
    <name type="scientific">Baekduia soli</name>
    <dbReference type="NCBI Taxonomy" id="496014"/>
    <lineage>
        <taxon>Bacteria</taxon>
        <taxon>Bacillati</taxon>
        <taxon>Actinomycetota</taxon>
        <taxon>Thermoleophilia</taxon>
        <taxon>Solirubrobacterales</taxon>
        <taxon>Baekduiaceae</taxon>
        <taxon>Baekduia</taxon>
    </lineage>
</organism>
<dbReference type="AlphaFoldDB" id="A0A5B8U8A9"/>
<dbReference type="Proteomes" id="UP000321805">
    <property type="component" value="Chromosome"/>
</dbReference>
<dbReference type="RefSeq" id="WP_146920979.1">
    <property type="nucleotide sequence ID" value="NZ_CP042430.1"/>
</dbReference>
<protein>
    <submittedName>
        <fullName evidence="2">Uncharacterized protein</fullName>
    </submittedName>
</protein>
<reference evidence="2 3" key="1">
    <citation type="journal article" date="2018" name="J. Microbiol.">
        <title>Baekduia soli gen. nov., sp. nov., a novel bacterium isolated from the soil of Baekdu Mountain and proposal of a novel family name, Baekduiaceae fam. nov.</title>
        <authorList>
            <person name="An D.S."/>
            <person name="Siddiqi M.Z."/>
            <person name="Kim K.H."/>
            <person name="Yu H.S."/>
            <person name="Im W.T."/>
        </authorList>
    </citation>
    <scope>NUCLEOTIDE SEQUENCE [LARGE SCALE GENOMIC DNA]</scope>
    <source>
        <strain evidence="2 3">BR7-21</strain>
    </source>
</reference>
<evidence type="ECO:0000313" key="3">
    <source>
        <dbReference type="Proteomes" id="UP000321805"/>
    </source>
</evidence>